<evidence type="ECO:0000313" key="2">
    <source>
        <dbReference type="Proteomes" id="UP000886523"/>
    </source>
</evidence>
<accession>A0A9P6DKL4</accession>
<reference evidence="1" key="1">
    <citation type="journal article" date="2020" name="Nat. Commun.">
        <title>Large-scale genome sequencing of mycorrhizal fungi provides insights into the early evolution of symbiotic traits.</title>
        <authorList>
            <person name="Miyauchi S."/>
            <person name="Kiss E."/>
            <person name="Kuo A."/>
            <person name="Drula E."/>
            <person name="Kohler A."/>
            <person name="Sanchez-Garcia M."/>
            <person name="Morin E."/>
            <person name="Andreopoulos B."/>
            <person name="Barry K.W."/>
            <person name="Bonito G."/>
            <person name="Buee M."/>
            <person name="Carver A."/>
            <person name="Chen C."/>
            <person name="Cichocki N."/>
            <person name="Clum A."/>
            <person name="Culley D."/>
            <person name="Crous P.W."/>
            <person name="Fauchery L."/>
            <person name="Girlanda M."/>
            <person name="Hayes R.D."/>
            <person name="Keri Z."/>
            <person name="LaButti K."/>
            <person name="Lipzen A."/>
            <person name="Lombard V."/>
            <person name="Magnuson J."/>
            <person name="Maillard F."/>
            <person name="Murat C."/>
            <person name="Nolan M."/>
            <person name="Ohm R.A."/>
            <person name="Pangilinan J."/>
            <person name="Pereira M.F."/>
            <person name="Perotto S."/>
            <person name="Peter M."/>
            <person name="Pfister S."/>
            <person name="Riley R."/>
            <person name="Sitrit Y."/>
            <person name="Stielow J.B."/>
            <person name="Szollosi G."/>
            <person name="Zifcakova L."/>
            <person name="Stursova M."/>
            <person name="Spatafora J.W."/>
            <person name="Tedersoo L."/>
            <person name="Vaario L.M."/>
            <person name="Yamada A."/>
            <person name="Yan M."/>
            <person name="Wang P."/>
            <person name="Xu J."/>
            <person name="Bruns T."/>
            <person name="Baldrian P."/>
            <person name="Vilgalys R."/>
            <person name="Dunand C."/>
            <person name="Henrissat B."/>
            <person name="Grigoriev I.V."/>
            <person name="Hibbett D."/>
            <person name="Nagy L.G."/>
            <person name="Martin F.M."/>
        </authorList>
    </citation>
    <scope>NUCLEOTIDE SEQUENCE</scope>
    <source>
        <strain evidence="1">UP504</strain>
    </source>
</reference>
<name>A0A9P6DKL4_9AGAM</name>
<organism evidence="1 2">
    <name type="scientific">Hydnum rufescens UP504</name>
    <dbReference type="NCBI Taxonomy" id="1448309"/>
    <lineage>
        <taxon>Eukaryota</taxon>
        <taxon>Fungi</taxon>
        <taxon>Dikarya</taxon>
        <taxon>Basidiomycota</taxon>
        <taxon>Agaricomycotina</taxon>
        <taxon>Agaricomycetes</taxon>
        <taxon>Cantharellales</taxon>
        <taxon>Hydnaceae</taxon>
        <taxon>Hydnum</taxon>
    </lineage>
</organism>
<evidence type="ECO:0000313" key="1">
    <source>
        <dbReference type="EMBL" id="KAF9506256.1"/>
    </source>
</evidence>
<keyword evidence="2" id="KW-1185">Reference proteome</keyword>
<protein>
    <submittedName>
        <fullName evidence="1">Uncharacterized protein</fullName>
    </submittedName>
</protein>
<comment type="caution">
    <text evidence="1">The sequence shown here is derived from an EMBL/GenBank/DDBJ whole genome shotgun (WGS) entry which is preliminary data.</text>
</comment>
<dbReference type="AlphaFoldDB" id="A0A9P6DKL4"/>
<proteinExistence type="predicted"/>
<gene>
    <name evidence="1" type="ORF">BS47DRAFT_452029</name>
</gene>
<dbReference type="Proteomes" id="UP000886523">
    <property type="component" value="Unassembled WGS sequence"/>
</dbReference>
<dbReference type="EMBL" id="MU129118">
    <property type="protein sequence ID" value="KAF9506256.1"/>
    <property type="molecule type" value="Genomic_DNA"/>
</dbReference>
<sequence length="149" mass="16775">MLLASALPQQELVPLIVGPILRAHHPPRETGRSRAQWQREYIPPGRIASVAREILGSVTENIVRRPTDVAEMTWERTDCKPSILTNVWSAVPFVYHMESCSRSKPWLSRNHRNSMVRCCCRYVSCSPSKMTESAPVHCAHPSGGESSRL</sequence>